<feature type="region of interest" description="Disordered" evidence="4">
    <location>
        <begin position="187"/>
        <end position="216"/>
    </location>
</feature>
<dbReference type="Proteomes" id="UP001341840">
    <property type="component" value="Unassembled WGS sequence"/>
</dbReference>
<feature type="compositionally biased region" description="Low complexity" evidence="4">
    <location>
        <begin position="164"/>
        <end position="173"/>
    </location>
</feature>
<comment type="subcellular location">
    <subcellularLocation>
        <location evidence="1">Nucleus</location>
    </subcellularLocation>
</comment>
<feature type="domain" description="HTH myb-type" evidence="6">
    <location>
        <begin position="9"/>
        <end position="61"/>
    </location>
</feature>
<dbReference type="PANTHER" id="PTHR10641">
    <property type="entry name" value="MYB FAMILY TRANSCRIPTION FACTOR"/>
    <property type="match status" value="1"/>
</dbReference>
<dbReference type="PROSITE" id="PS51294">
    <property type="entry name" value="HTH_MYB"/>
    <property type="match status" value="2"/>
</dbReference>
<accession>A0ABU6S959</accession>
<feature type="compositionally biased region" description="Low complexity" evidence="4">
    <location>
        <begin position="189"/>
        <end position="203"/>
    </location>
</feature>
<name>A0ABU6S959_9FABA</name>
<evidence type="ECO:0000259" key="6">
    <source>
        <dbReference type="PROSITE" id="PS51294"/>
    </source>
</evidence>
<evidence type="ECO:0000313" key="7">
    <source>
        <dbReference type="EMBL" id="MED6132807.1"/>
    </source>
</evidence>
<feature type="compositionally biased region" description="Polar residues" evidence="4">
    <location>
        <begin position="204"/>
        <end position="216"/>
    </location>
</feature>
<dbReference type="Pfam" id="PF00249">
    <property type="entry name" value="Myb_DNA-binding"/>
    <property type="match status" value="2"/>
</dbReference>
<dbReference type="CDD" id="cd00167">
    <property type="entry name" value="SANT"/>
    <property type="match status" value="2"/>
</dbReference>
<protein>
    <submittedName>
        <fullName evidence="7">Uncharacterized protein</fullName>
    </submittedName>
</protein>
<dbReference type="InterPro" id="IPR017930">
    <property type="entry name" value="Myb_dom"/>
</dbReference>
<dbReference type="InterPro" id="IPR015495">
    <property type="entry name" value="Myb_TF_plants"/>
</dbReference>
<feature type="compositionally biased region" description="Low complexity" evidence="4">
    <location>
        <begin position="119"/>
        <end position="133"/>
    </location>
</feature>
<proteinExistence type="predicted"/>
<dbReference type="PROSITE" id="PS50090">
    <property type="entry name" value="MYB_LIKE"/>
    <property type="match status" value="2"/>
</dbReference>
<evidence type="ECO:0000256" key="4">
    <source>
        <dbReference type="SAM" id="MobiDB-lite"/>
    </source>
</evidence>
<keyword evidence="2" id="KW-0238">DNA-binding</keyword>
<evidence type="ECO:0000256" key="2">
    <source>
        <dbReference type="ARBA" id="ARBA00023125"/>
    </source>
</evidence>
<dbReference type="InterPro" id="IPR001005">
    <property type="entry name" value="SANT/Myb"/>
</dbReference>
<feature type="domain" description="HTH myb-type" evidence="6">
    <location>
        <begin position="62"/>
        <end position="116"/>
    </location>
</feature>
<dbReference type="Gene3D" id="1.10.10.60">
    <property type="entry name" value="Homeodomain-like"/>
    <property type="match status" value="2"/>
</dbReference>
<keyword evidence="8" id="KW-1185">Reference proteome</keyword>
<reference evidence="7 8" key="1">
    <citation type="journal article" date="2023" name="Plants (Basel)">
        <title>Bridging the Gap: Combining Genomics and Transcriptomics Approaches to Understand Stylosanthes scabra, an Orphan Legume from the Brazilian Caatinga.</title>
        <authorList>
            <person name="Ferreira-Neto J.R.C."/>
            <person name="da Silva M.D."/>
            <person name="Binneck E."/>
            <person name="de Melo N.F."/>
            <person name="da Silva R.H."/>
            <person name="de Melo A.L.T.M."/>
            <person name="Pandolfi V."/>
            <person name="Bustamante F.O."/>
            <person name="Brasileiro-Vidal A.C."/>
            <person name="Benko-Iseppon A.M."/>
        </authorList>
    </citation>
    <scope>NUCLEOTIDE SEQUENCE [LARGE SCALE GENOMIC DNA]</scope>
    <source>
        <tissue evidence="7">Leaves</tissue>
    </source>
</reference>
<dbReference type="PANTHER" id="PTHR10641:SF1402">
    <property type="entry name" value="TRANSCRIPTION FACTOR MYB8-LIKE"/>
    <property type="match status" value="1"/>
</dbReference>
<sequence length="281" mass="32336">MVRAPFYDKHGVKKGAWSREEDQRLIDFVQRYGHSNWRQLPKYAGLARCGKSCRLRWLNYLRPNLKHGNYTKDEEEIIIKLHQQLGNKWSLIAEELPGRTDNEIKNYWHSHLKKSLSSKCNNNNEINTSSSSESESESKPNHPIMDDDILEGKNTNHQFKDSESSSYDYYDDSANNNNDTTKFQHHVLESSSSTTTTETSSYTDVEQSTLKNSPTSSEDYYCGALPSAPFEEFVGDFWSEPFIVANNNDAYFDDEIIISGEDGVGFFVPYFYEGADFCFNL</sequence>
<gene>
    <name evidence="7" type="ORF">PIB30_022271</name>
</gene>
<dbReference type="SUPFAM" id="SSF46689">
    <property type="entry name" value="Homeodomain-like"/>
    <property type="match status" value="1"/>
</dbReference>
<keyword evidence="3" id="KW-0539">Nucleus</keyword>
<dbReference type="SMART" id="SM00717">
    <property type="entry name" value="SANT"/>
    <property type="match status" value="2"/>
</dbReference>
<organism evidence="7 8">
    <name type="scientific">Stylosanthes scabra</name>
    <dbReference type="NCBI Taxonomy" id="79078"/>
    <lineage>
        <taxon>Eukaryota</taxon>
        <taxon>Viridiplantae</taxon>
        <taxon>Streptophyta</taxon>
        <taxon>Embryophyta</taxon>
        <taxon>Tracheophyta</taxon>
        <taxon>Spermatophyta</taxon>
        <taxon>Magnoliopsida</taxon>
        <taxon>eudicotyledons</taxon>
        <taxon>Gunneridae</taxon>
        <taxon>Pentapetalae</taxon>
        <taxon>rosids</taxon>
        <taxon>fabids</taxon>
        <taxon>Fabales</taxon>
        <taxon>Fabaceae</taxon>
        <taxon>Papilionoideae</taxon>
        <taxon>50 kb inversion clade</taxon>
        <taxon>dalbergioids sensu lato</taxon>
        <taxon>Dalbergieae</taxon>
        <taxon>Pterocarpus clade</taxon>
        <taxon>Stylosanthes</taxon>
    </lineage>
</organism>
<evidence type="ECO:0000256" key="3">
    <source>
        <dbReference type="ARBA" id="ARBA00023242"/>
    </source>
</evidence>
<evidence type="ECO:0000259" key="5">
    <source>
        <dbReference type="PROSITE" id="PS50090"/>
    </source>
</evidence>
<evidence type="ECO:0000313" key="8">
    <source>
        <dbReference type="Proteomes" id="UP001341840"/>
    </source>
</evidence>
<dbReference type="EMBL" id="JASCZI010060490">
    <property type="protein sequence ID" value="MED6132807.1"/>
    <property type="molecule type" value="Genomic_DNA"/>
</dbReference>
<comment type="caution">
    <text evidence="7">The sequence shown here is derived from an EMBL/GenBank/DDBJ whole genome shotgun (WGS) entry which is preliminary data.</text>
</comment>
<feature type="domain" description="Myb-like" evidence="5">
    <location>
        <begin position="9"/>
        <end position="61"/>
    </location>
</feature>
<feature type="region of interest" description="Disordered" evidence="4">
    <location>
        <begin position="119"/>
        <end position="173"/>
    </location>
</feature>
<feature type="domain" description="Myb-like" evidence="5">
    <location>
        <begin position="62"/>
        <end position="112"/>
    </location>
</feature>
<evidence type="ECO:0000256" key="1">
    <source>
        <dbReference type="ARBA" id="ARBA00004123"/>
    </source>
</evidence>
<dbReference type="InterPro" id="IPR009057">
    <property type="entry name" value="Homeodomain-like_sf"/>
</dbReference>